<dbReference type="PANTHER" id="PTHR40465:SF1">
    <property type="entry name" value="DUF6534 DOMAIN-CONTAINING PROTEIN"/>
    <property type="match status" value="1"/>
</dbReference>
<gene>
    <name evidence="3" type="ORF">GGX14DRAFT_437515</name>
</gene>
<dbReference type="Pfam" id="PF20152">
    <property type="entry name" value="DUF6534"/>
    <property type="match status" value="1"/>
</dbReference>
<dbReference type="PANTHER" id="PTHR40465">
    <property type="entry name" value="CHROMOSOME 1, WHOLE GENOME SHOTGUN SEQUENCE"/>
    <property type="match status" value="1"/>
</dbReference>
<dbReference type="InterPro" id="IPR045339">
    <property type="entry name" value="DUF6534"/>
</dbReference>
<reference evidence="3" key="1">
    <citation type="submission" date="2023-03" db="EMBL/GenBank/DDBJ databases">
        <title>Massive genome expansion in bonnet fungi (Mycena s.s.) driven by repeated elements and novel gene families across ecological guilds.</title>
        <authorList>
            <consortium name="Lawrence Berkeley National Laboratory"/>
            <person name="Harder C.B."/>
            <person name="Miyauchi S."/>
            <person name="Viragh M."/>
            <person name="Kuo A."/>
            <person name="Thoen E."/>
            <person name="Andreopoulos B."/>
            <person name="Lu D."/>
            <person name="Skrede I."/>
            <person name="Drula E."/>
            <person name="Henrissat B."/>
            <person name="Morin E."/>
            <person name="Kohler A."/>
            <person name="Barry K."/>
            <person name="LaButti K."/>
            <person name="Morin E."/>
            <person name="Salamov A."/>
            <person name="Lipzen A."/>
            <person name="Mereny Z."/>
            <person name="Hegedus B."/>
            <person name="Baldrian P."/>
            <person name="Stursova M."/>
            <person name="Weitz H."/>
            <person name="Taylor A."/>
            <person name="Grigoriev I.V."/>
            <person name="Nagy L.G."/>
            <person name="Martin F."/>
            <person name="Kauserud H."/>
        </authorList>
    </citation>
    <scope>NUCLEOTIDE SEQUENCE</scope>
    <source>
        <strain evidence="3">9144</strain>
    </source>
</reference>
<feature type="compositionally biased region" description="Basic and acidic residues" evidence="1">
    <location>
        <begin position="129"/>
        <end position="142"/>
    </location>
</feature>
<evidence type="ECO:0000313" key="3">
    <source>
        <dbReference type="EMBL" id="KAJ7218648.1"/>
    </source>
</evidence>
<keyword evidence="4" id="KW-1185">Reference proteome</keyword>
<feature type="non-terminal residue" evidence="3">
    <location>
        <position position="142"/>
    </location>
</feature>
<feature type="region of interest" description="Disordered" evidence="1">
    <location>
        <begin position="122"/>
        <end position="142"/>
    </location>
</feature>
<sequence length="142" mass="15647">TPWKRTDSLPVITKLIYNTIETGAITSVVAIVDVTLFILYTQTNLHQTPAFMLGKLYTSVLLATLNSRAEMRAEQSGVGGHNYSADPPGTEVRWRCQTTRENTTRSGATELGTRKMHITTMINSASDTDPIKGKNVYEDSPV</sequence>
<proteinExistence type="predicted"/>
<name>A0AAD6VT11_9AGAR</name>
<evidence type="ECO:0000259" key="2">
    <source>
        <dbReference type="Pfam" id="PF20152"/>
    </source>
</evidence>
<organism evidence="3 4">
    <name type="scientific">Mycena pura</name>
    <dbReference type="NCBI Taxonomy" id="153505"/>
    <lineage>
        <taxon>Eukaryota</taxon>
        <taxon>Fungi</taxon>
        <taxon>Dikarya</taxon>
        <taxon>Basidiomycota</taxon>
        <taxon>Agaricomycotina</taxon>
        <taxon>Agaricomycetes</taxon>
        <taxon>Agaricomycetidae</taxon>
        <taxon>Agaricales</taxon>
        <taxon>Marasmiineae</taxon>
        <taxon>Mycenaceae</taxon>
        <taxon>Mycena</taxon>
    </lineage>
</organism>
<protein>
    <recommendedName>
        <fullName evidence="2">DUF6534 domain-containing protein</fullName>
    </recommendedName>
</protein>
<feature type="domain" description="DUF6534" evidence="2">
    <location>
        <begin position="5"/>
        <end position="69"/>
    </location>
</feature>
<dbReference type="AlphaFoldDB" id="A0AAD6VT11"/>
<dbReference type="EMBL" id="JARJCW010000012">
    <property type="protein sequence ID" value="KAJ7218648.1"/>
    <property type="molecule type" value="Genomic_DNA"/>
</dbReference>
<comment type="caution">
    <text evidence="3">The sequence shown here is derived from an EMBL/GenBank/DDBJ whole genome shotgun (WGS) entry which is preliminary data.</text>
</comment>
<evidence type="ECO:0000256" key="1">
    <source>
        <dbReference type="SAM" id="MobiDB-lite"/>
    </source>
</evidence>
<evidence type="ECO:0000313" key="4">
    <source>
        <dbReference type="Proteomes" id="UP001219525"/>
    </source>
</evidence>
<dbReference type="Proteomes" id="UP001219525">
    <property type="component" value="Unassembled WGS sequence"/>
</dbReference>
<accession>A0AAD6VT11</accession>